<dbReference type="EMBL" id="CP023434">
    <property type="protein sequence ID" value="AXY24811.1"/>
    <property type="molecule type" value="Genomic_DNA"/>
</dbReference>
<dbReference type="InterPro" id="IPR028923">
    <property type="entry name" value="SAICAR_synt/ADE2_N"/>
</dbReference>
<dbReference type="RefSeq" id="WP_118989735.1">
    <property type="nucleotide sequence ID" value="NZ_CP023434.1"/>
</dbReference>
<dbReference type="GO" id="GO:0005524">
    <property type="term" value="F:ATP binding"/>
    <property type="evidence" value="ECO:0007669"/>
    <property type="project" value="UniProtKB-KW"/>
</dbReference>
<dbReference type="HAMAP" id="MF_00137">
    <property type="entry name" value="SAICAR_synth"/>
    <property type="match status" value="1"/>
</dbReference>
<organism evidence="10 11">
    <name type="scientific">Suicoccus acidiformans</name>
    <dbReference type="NCBI Taxonomy" id="2036206"/>
    <lineage>
        <taxon>Bacteria</taxon>
        <taxon>Bacillati</taxon>
        <taxon>Bacillota</taxon>
        <taxon>Bacilli</taxon>
        <taxon>Lactobacillales</taxon>
        <taxon>Aerococcaceae</taxon>
        <taxon>Suicoccus</taxon>
    </lineage>
</organism>
<sequence>MELIYTGKTKNVYRNDAGQTVLEFKDDVTGEDGKFDPGANQVGLSIEGVGQKNLGMSAYFFEKLNTEGILTHYISSDLDGNFMTVRDAQIFGKGLEVITRYRAVGSFYRRFGDYIEEGAPLDTYMEVTLKDDERGDPFISQDALDQLGILSKEDYETLESLNAQIADFIQAELATKGLELYDLKLEFGLEQEMGQIMLIDEISGGNMRVFKGDESIEPLALAAYFIEG</sequence>
<dbReference type="PANTHER" id="PTHR43700">
    <property type="entry name" value="PHOSPHORIBOSYLAMINOIMIDAZOLE-SUCCINOCARBOXAMIDE SYNTHASE"/>
    <property type="match status" value="1"/>
</dbReference>
<evidence type="ECO:0000313" key="11">
    <source>
        <dbReference type="Proteomes" id="UP000263232"/>
    </source>
</evidence>
<protein>
    <recommendedName>
        <fullName evidence="8">Phosphoribosylaminoimidazole-succinocarboxamide synthase</fullName>
        <ecNumber evidence="8">6.3.2.6</ecNumber>
    </recommendedName>
    <alternativeName>
        <fullName evidence="8">SAICAR synthetase</fullName>
    </alternativeName>
</protein>
<dbReference type="PANTHER" id="PTHR43700:SF1">
    <property type="entry name" value="PHOSPHORIBOSYLAMINOIMIDAZOLE-SUCCINOCARBOXAMIDE SYNTHASE"/>
    <property type="match status" value="1"/>
</dbReference>
<evidence type="ECO:0000256" key="5">
    <source>
        <dbReference type="ARBA" id="ARBA00022755"/>
    </source>
</evidence>
<reference evidence="10 11" key="1">
    <citation type="submission" date="2017-09" db="EMBL/GenBank/DDBJ databases">
        <title>Complete genome sequence of Oxytococcus suis strain ZY16052.</title>
        <authorList>
            <person name="Li F."/>
        </authorList>
    </citation>
    <scope>NUCLEOTIDE SEQUENCE [LARGE SCALE GENOMIC DNA]</scope>
    <source>
        <strain evidence="10 11">ZY16052</strain>
    </source>
</reference>
<dbReference type="UniPathway" id="UPA00074">
    <property type="reaction ID" value="UER00131"/>
</dbReference>
<evidence type="ECO:0000256" key="4">
    <source>
        <dbReference type="ARBA" id="ARBA00022741"/>
    </source>
</evidence>
<gene>
    <name evidence="8" type="primary">purC</name>
    <name evidence="10" type="ORF">CL176_01585</name>
</gene>
<name>A0A347WIA4_9LACT</name>
<keyword evidence="6 8" id="KW-0067">ATP-binding</keyword>
<evidence type="ECO:0000256" key="2">
    <source>
        <dbReference type="ARBA" id="ARBA00010190"/>
    </source>
</evidence>
<dbReference type="Gene3D" id="3.30.200.20">
    <property type="entry name" value="Phosphorylase Kinase, domain 1"/>
    <property type="match status" value="1"/>
</dbReference>
<comment type="pathway">
    <text evidence="1 8">Purine metabolism; IMP biosynthesis via de novo pathway; 5-amino-1-(5-phospho-D-ribosyl)imidazole-4-carboxamide from 5-amino-1-(5-phospho-D-ribosyl)imidazole-4-carboxylate: step 1/2.</text>
</comment>
<evidence type="ECO:0000256" key="1">
    <source>
        <dbReference type="ARBA" id="ARBA00004672"/>
    </source>
</evidence>
<proteinExistence type="inferred from homology"/>
<evidence type="ECO:0000259" key="9">
    <source>
        <dbReference type="Pfam" id="PF01259"/>
    </source>
</evidence>
<dbReference type="GO" id="GO:0006189">
    <property type="term" value="P:'de novo' IMP biosynthetic process"/>
    <property type="evidence" value="ECO:0007669"/>
    <property type="project" value="UniProtKB-UniRule"/>
</dbReference>
<dbReference type="GO" id="GO:0005737">
    <property type="term" value="C:cytoplasm"/>
    <property type="evidence" value="ECO:0007669"/>
    <property type="project" value="TreeGrafter"/>
</dbReference>
<comment type="catalytic activity">
    <reaction evidence="7 8">
        <text>5-amino-1-(5-phospho-D-ribosyl)imidazole-4-carboxylate + L-aspartate + ATP = (2S)-2-[5-amino-1-(5-phospho-beta-D-ribosyl)imidazole-4-carboxamido]succinate + ADP + phosphate + 2 H(+)</text>
        <dbReference type="Rhea" id="RHEA:22628"/>
        <dbReference type="ChEBI" id="CHEBI:15378"/>
        <dbReference type="ChEBI" id="CHEBI:29991"/>
        <dbReference type="ChEBI" id="CHEBI:30616"/>
        <dbReference type="ChEBI" id="CHEBI:43474"/>
        <dbReference type="ChEBI" id="CHEBI:58443"/>
        <dbReference type="ChEBI" id="CHEBI:77657"/>
        <dbReference type="ChEBI" id="CHEBI:456216"/>
        <dbReference type="EC" id="6.3.2.6"/>
    </reaction>
</comment>
<dbReference type="GO" id="GO:0004639">
    <property type="term" value="F:phosphoribosylaminoimidazolesuccinocarboxamide synthase activity"/>
    <property type="evidence" value="ECO:0007669"/>
    <property type="project" value="UniProtKB-UniRule"/>
</dbReference>
<dbReference type="AlphaFoldDB" id="A0A347WIA4"/>
<dbReference type="SUPFAM" id="SSF56104">
    <property type="entry name" value="SAICAR synthase-like"/>
    <property type="match status" value="1"/>
</dbReference>
<dbReference type="Gene3D" id="3.30.470.20">
    <property type="entry name" value="ATP-grasp fold, B domain"/>
    <property type="match status" value="1"/>
</dbReference>
<feature type="domain" description="SAICAR synthetase/ADE2 N-terminal" evidence="9">
    <location>
        <begin position="4"/>
        <end position="214"/>
    </location>
</feature>
<dbReference type="OrthoDB" id="9801549at2"/>
<accession>A0A347WIA4</accession>
<evidence type="ECO:0000256" key="8">
    <source>
        <dbReference type="HAMAP-Rule" id="MF_00137"/>
    </source>
</evidence>
<keyword evidence="3 8" id="KW-0436">Ligase</keyword>
<keyword evidence="11" id="KW-1185">Reference proteome</keyword>
<evidence type="ECO:0000256" key="6">
    <source>
        <dbReference type="ARBA" id="ARBA00022840"/>
    </source>
</evidence>
<keyword evidence="4 8" id="KW-0547">Nucleotide-binding</keyword>
<dbReference type="EC" id="6.3.2.6" evidence="8"/>
<dbReference type="Proteomes" id="UP000263232">
    <property type="component" value="Chromosome"/>
</dbReference>
<dbReference type="Pfam" id="PF01259">
    <property type="entry name" value="SAICAR_synt"/>
    <property type="match status" value="1"/>
</dbReference>
<dbReference type="KEGG" id="abae:CL176_01585"/>
<evidence type="ECO:0000256" key="7">
    <source>
        <dbReference type="ARBA" id="ARBA00048475"/>
    </source>
</evidence>
<evidence type="ECO:0000313" key="10">
    <source>
        <dbReference type="EMBL" id="AXY24811.1"/>
    </source>
</evidence>
<comment type="similarity">
    <text evidence="2 8">Belongs to the SAICAR synthetase family.</text>
</comment>
<evidence type="ECO:0000256" key="3">
    <source>
        <dbReference type="ARBA" id="ARBA00022598"/>
    </source>
</evidence>
<keyword evidence="5 8" id="KW-0658">Purine biosynthesis</keyword>